<dbReference type="InterPro" id="IPR006140">
    <property type="entry name" value="D-isomer_DH_NAD-bd"/>
</dbReference>
<dbReference type="Gene3D" id="3.40.50.720">
    <property type="entry name" value="NAD(P)-binding Rossmann-like Domain"/>
    <property type="match status" value="2"/>
</dbReference>
<evidence type="ECO:0000256" key="1">
    <source>
        <dbReference type="ARBA" id="ARBA00023002"/>
    </source>
</evidence>
<dbReference type="PANTHER" id="PTHR10996:SF178">
    <property type="entry name" value="2-HYDROXYACID DEHYDROGENASE YGL185C-RELATED"/>
    <property type="match status" value="1"/>
</dbReference>
<dbReference type="SUPFAM" id="SSF51735">
    <property type="entry name" value="NAD(P)-binding Rossmann-fold domains"/>
    <property type="match status" value="1"/>
</dbReference>
<keyword evidence="2" id="KW-0520">NAD</keyword>
<dbReference type="RefSeq" id="WP_322186315.1">
    <property type="nucleotide sequence ID" value="NZ_JAXLPB010000002.1"/>
</dbReference>
<keyword evidence="5" id="KW-1185">Reference proteome</keyword>
<evidence type="ECO:0000259" key="3">
    <source>
        <dbReference type="Pfam" id="PF02826"/>
    </source>
</evidence>
<dbReference type="Pfam" id="PF02826">
    <property type="entry name" value="2-Hacid_dh_C"/>
    <property type="match status" value="1"/>
</dbReference>
<dbReference type="Proteomes" id="UP001294412">
    <property type="component" value="Unassembled WGS sequence"/>
</dbReference>
<dbReference type="InterPro" id="IPR036291">
    <property type="entry name" value="NAD(P)-bd_dom_sf"/>
</dbReference>
<sequence>MRIVFHGANAETFSIGIETHLDAGHTVETLSDGLDRPGEIATFAAAEVIVGVALNDTHPVPAGLRLYQAPAAGVDQIDAARLPAGASLCNAFGHEAAIAEYVMAALLSRHVPLARVDAQLRTGNWEHWAGRPTGLRSELGAQTIAIVGFGHIGQAIARAAKAFGMRVLVANRSRPDPGALVDRSFALSALPQMAADADILVATLPLNAETHGLIGAETLAALPVGALVMNVGRGPVIEEEALYDALSGGRISAIIDTWYRYPSTDAPNPLPSRLPFHTLPNLVMTPHMSAWTTGTITRRQRTIADNVARLARGEPLLNRVWTS</sequence>
<dbReference type="InterPro" id="IPR050223">
    <property type="entry name" value="D-isomer_2-hydroxyacid_DH"/>
</dbReference>
<feature type="domain" description="D-isomer specific 2-hydroxyacid dehydrogenase NAD-binding" evidence="3">
    <location>
        <begin position="104"/>
        <end position="289"/>
    </location>
</feature>
<name>A0ABU5I0C7_9HYPH</name>
<dbReference type="PROSITE" id="PS00671">
    <property type="entry name" value="D_2_HYDROXYACID_DH_3"/>
    <property type="match status" value="1"/>
</dbReference>
<gene>
    <name evidence="4" type="ORF">U0C82_06760</name>
</gene>
<proteinExistence type="predicted"/>
<comment type="caution">
    <text evidence="4">The sequence shown here is derived from an EMBL/GenBank/DDBJ whole genome shotgun (WGS) entry which is preliminary data.</text>
</comment>
<dbReference type="CDD" id="cd12165">
    <property type="entry name" value="2-Hacid_dh_6"/>
    <property type="match status" value="1"/>
</dbReference>
<dbReference type="InterPro" id="IPR029753">
    <property type="entry name" value="D-isomer_DH_CS"/>
</dbReference>
<dbReference type="PANTHER" id="PTHR10996">
    <property type="entry name" value="2-HYDROXYACID DEHYDROGENASE-RELATED"/>
    <property type="match status" value="1"/>
</dbReference>
<evidence type="ECO:0000256" key="2">
    <source>
        <dbReference type="ARBA" id="ARBA00023027"/>
    </source>
</evidence>
<accession>A0ABU5I0C7</accession>
<protein>
    <submittedName>
        <fullName evidence="4">2-hydroxyacid dehydrogenase</fullName>
    </submittedName>
</protein>
<keyword evidence="1" id="KW-0560">Oxidoreductase</keyword>
<evidence type="ECO:0000313" key="5">
    <source>
        <dbReference type="Proteomes" id="UP001294412"/>
    </source>
</evidence>
<evidence type="ECO:0000313" key="4">
    <source>
        <dbReference type="EMBL" id="MDY8108844.1"/>
    </source>
</evidence>
<dbReference type="EMBL" id="JAXLPB010000002">
    <property type="protein sequence ID" value="MDY8108844.1"/>
    <property type="molecule type" value="Genomic_DNA"/>
</dbReference>
<reference evidence="4 5" key="1">
    <citation type="submission" date="2023-12" db="EMBL/GenBank/DDBJ databases">
        <title>Description of Novel Strain Fulvimarina sp. 2208YS6-2-32 isolated from Uroteuthis (Photololigo) edulis.</title>
        <authorList>
            <person name="Park J.-S."/>
        </authorList>
    </citation>
    <scope>NUCLEOTIDE SEQUENCE [LARGE SCALE GENOMIC DNA]</scope>
    <source>
        <strain evidence="4 5">2208YS6-2-32</strain>
    </source>
</reference>
<organism evidence="4 5">
    <name type="scientific">Fulvimarina uroteuthidis</name>
    <dbReference type="NCBI Taxonomy" id="3098149"/>
    <lineage>
        <taxon>Bacteria</taxon>
        <taxon>Pseudomonadati</taxon>
        <taxon>Pseudomonadota</taxon>
        <taxon>Alphaproteobacteria</taxon>
        <taxon>Hyphomicrobiales</taxon>
        <taxon>Aurantimonadaceae</taxon>
        <taxon>Fulvimarina</taxon>
    </lineage>
</organism>